<evidence type="ECO:0000313" key="7">
    <source>
        <dbReference type="Proteomes" id="UP000241118"/>
    </source>
</evidence>
<comment type="caution">
    <text evidence="6">The sequence shown here is derived from an EMBL/GenBank/DDBJ whole genome shotgun (WGS) entry which is preliminary data.</text>
</comment>
<dbReference type="RefSeq" id="WP_106620518.1">
    <property type="nucleotide sequence ID" value="NZ_PYAX01000032.1"/>
</dbReference>
<keyword evidence="3 6" id="KW-0238">DNA-binding</keyword>
<dbReference type="InterPro" id="IPR036390">
    <property type="entry name" value="WH_DNA-bd_sf"/>
</dbReference>
<dbReference type="Gene3D" id="3.40.190.10">
    <property type="entry name" value="Periplasmic binding protein-like II"/>
    <property type="match status" value="2"/>
</dbReference>
<evidence type="ECO:0000256" key="4">
    <source>
        <dbReference type="ARBA" id="ARBA00023163"/>
    </source>
</evidence>
<proteinExistence type="inferred from homology"/>
<dbReference type="PROSITE" id="PS50931">
    <property type="entry name" value="HTH_LYSR"/>
    <property type="match status" value="1"/>
</dbReference>
<dbReference type="GO" id="GO:0003700">
    <property type="term" value="F:DNA-binding transcription factor activity"/>
    <property type="evidence" value="ECO:0007669"/>
    <property type="project" value="InterPro"/>
</dbReference>
<gene>
    <name evidence="6" type="ORF">B0I31_13217</name>
</gene>
<dbReference type="InterPro" id="IPR005119">
    <property type="entry name" value="LysR_subst-bd"/>
</dbReference>
<name>A0A2P8HAC4_SACCR</name>
<dbReference type="Pfam" id="PF00126">
    <property type="entry name" value="HTH_1"/>
    <property type="match status" value="1"/>
</dbReference>
<dbReference type="OrthoDB" id="4140098at2"/>
<dbReference type="InterPro" id="IPR036388">
    <property type="entry name" value="WH-like_DNA-bd_sf"/>
</dbReference>
<dbReference type="GO" id="GO:0003677">
    <property type="term" value="F:DNA binding"/>
    <property type="evidence" value="ECO:0007669"/>
    <property type="project" value="UniProtKB-KW"/>
</dbReference>
<evidence type="ECO:0000256" key="1">
    <source>
        <dbReference type="ARBA" id="ARBA00009437"/>
    </source>
</evidence>
<dbReference type="Pfam" id="PF03466">
    <property type="entry name" value="LysR_substrate"/>
    <property type="match status" value="1"/>
</dbReference>
<dbReference type="Gene3D" id="1.10.10.10">
    <property type="entry name" value="Winged helix-like DNA-binding domain superfamily/Winged helix DNA-binding domain"/>
    <property type="match status" value="1"/>
</dbReference>
<dbReference type="PANTHER" id="PTHR30346">
    <property type="entry name" value="TRANSCRIPTIONAL DUAL REGULATOR HCAR-RELATED"/>
    <property type="match status" value="1"/>
</dbReference>
<sequence length="289" mass="31123">MNVELRHLRAFAAIGNEGTITGAAAALHISQPALSRTLNQLERRLGTRLVERTTRSLALTEAGTRLLGHANRILTQVDDALAEVTAGPRALRVGFPWAALGRHTVPLLRGWRLVRPDVEARVFRLDDPVAALRRGEVDVAFVRSPPSPDGELASADLYREPRVAAVPEDHPFAPAPGVRLVDLADRPVAFCAAACSSSVELWPPGQRPGTFDVANTDEWLTVIATGDAVGVTAEATAHSHPHPAVRYLPLTDVGPVVVRVVWPRNATHPAADAFRHHAHEMLGEAARQA</sequence>
<accession>A0A2P8HAC4</accession>
<protein>
    <submittedName>
        <fullName evidence="6">DNA-binding transcriptional LysR family regulator</fullName>
    </submittedName>
</protein>
<dbReference type="SUPFAM" id="SSF53850">
    <property type="entry name" value="Periplasmic binding protein-like II"/>
    <property type="match status" value="1"/>
</dbReference>
<keyword evidence="4" id="KW-0804">Transcription</keyword>
<dbReference type="SUPFAM" id="SSF46785">
    <property type="entry name" value="Winged helix' DNA-binding domain"/>
    <property type="match status" value="1"/>
</dbReference>
<evidence type="ECO:0000256" key="2">
    <source>
        <dbReference type="ARBA" id="ARBA00023015"/>
    </source>
</evidence>
<dbReference type="InterPro" id="IPR000847">
    <property type="entry name" value="LysR_HTH_N"/>
</dbReference>
<keyword evidence="2" id="KW-0805">Transcription regulation</keyword>
<dbReference type="EMBL" id="PYAX01000032">
    <property type="protein sequence ID" value="PSL43164.1"/>
    <property type="molecule type" value="Genomic_DNA"/>
</dbReference>
<evidence type="ECO:0000313" key="6">
    <source>
        <dbReference type="EMBL" id="PSL43164.1"/>
    </source>
</evidence>
<comment type="similarity">
    <text evidence="1">Belongs to the LysR transcriptional regulatory family.</text>
</comment>
<organism evidence="6 7">
    <name type="scientific">Saccharothrix carnea</name>
    <dbReference type="NCBI Taxonomy" id="1280637"/>
    <lineage>
        <taxon>Bacteria</taxon>
        <taxon>Bacillati</taxon>
        <taxon>Actinomycetota</taxon>
        <taxon>Actinomycetes</taxon>
        <taxon>Pseudonocardiales</taxon>
        <taxon>Pseudonocardiaceae</taxon>
        <taxon>Saccharothrix</taxon>
    </lineage>
</organism>
<dbReference type="AlphaFoldDB" id="A0A2P8HAC4"/>
<reference evidence="6 7" key="1">
    <citation type="submission" date="2018-03" db="EMBL/GenBank/DDBJ databases">
        <title>Genomic Encyclopedia of Type Strains, Phase III (KMG-III): the genomes of soil and plant-associated and newly described type strains.</title>
        <authorList>
            <person name="Whitman W."/>
        </authorList>
    </citation>
    <scope>NUCLEOTIDE SEQUENCE [LARGE SCALE GENOMIC DNA]</scope>
    <source>
        <strain evidence="6 7">CGMCC 4.7097</strain>
    </source>
</reference>
<dbReference type="FunFam" id="1.10.10.10:FF:000001">
    <property type="entry name" value="LysR family transcriptional regulator"/>
    <property type="match status" value="1"/>
</dbReference>
<dbReference type="PANTHER" id="PTHR30346:SF0">
    <property type="entry name" value="HCA OPERON TRANSCRIPTIONAL ACTIVATOR HCAR"/>
    <property type="match status" value="1"/>
</dbReference>
<dbReference type="GO" id="GO:0032993">
    <property type="term" value="C:protein-DNA complex"/>
    <property type="evidence" value="ECO:0007669"/>
    <property type="project" value="TreeGrafter"/>
</dbReference>
<evidence type="ECO:0000259" key="5">
    <source>
        <dbReference type="PROSITE" id="PS50931"/>
    </source>
</evidence>
<feature type="domain" description="HTH lysR-type" evidence="5">
    <location>
        <begin position="3"/>
        <end position="60"/>
    </location>
</feature>
<dbReference type="Proteomes" id="UP000241118">
    <property type="component" value="Unassembled WGS sequence"/>
</dbReference>
<dbReference type="PRINTS" id="PR00039">
    <property type="entry name" value="HTHLYSR"/>
</dbReference>
<keyword evidence="7" id="KW-1185">Reference proteome</keyword>
<evidence type="ECO:0000256" key="3">
    <source>
        <dbReference type="ARBA" id="ARBA00023125"/>
    </source>
</evidence>